<reference evidence="2" key="1">
    <citation type="submission" date="2023-06" db="EMBL/GenBank/DDBJ databases">
        <title>Genomic analysis of the entomopathogenic nematode Steinernema hermaphroditum.</title>
        <authorList>
            <person name="Schwarz E.M."/>
            <person name="Heppert J.K."/>
            <person name="Baniya A."/>
            <person name="Schwartz H.T."/>
            <person name="Tan C.-H."/>
            <person name="Antoshechkin I."/>
            <person name="Sternberg P.W."/>
            <person name="Goodrich-Blair H."/>
            <person name="Dillman A.R."/>
        </authorList>
    </citation>
    <scope>NUCLEOTIDE SEQUENCE</scope>
    <source>
        <strain evidence="2">PS9179</strain>
        <tissue evidence="2">Whole animal</tissue>
    </source>
</reference>
<dbReference type="AlphaFoldDB" id="A0AA39LW61"/>
<keyword evidence="1" id="KW-0732">Signal</keyword>
<gene>
    <name evidence="2" type="ORF">QR680_005697</name>
</gene>
<name>A0AA39LW61_9BILA</name>
<evidence type="ECO:0000313" key="2">
    <source>
        <dbReference type="EMBL" id="KAK0411530.1"/>
    </source>
</evidence>
<dbReference type="Proteomes" id="UP001175271">
    <property type="component" value="Unassembled WGS sequence"/>
</dbReference>
<feature type="chain" id="PRO_5041348910" evidence="1">
    <location>
        <begin position="20"/>
        <end position="142"/>
    </location>
</feature>
<sequence length="142" mass="16323">MRAPLLLLLLFGFFAASAALPNKVPYSKCLEVVEFLYDPQAKSSEHFVKVLEVAAAGEAFNRDEKIVLHDAIAHFRQKVFESDFKKNANIFRRHDQIRAEIEQLKKIAGFLFPRIENVILLEGSDELLYHLKTLTSLCDIYR</sequence>
<evidence type="ECO:0000256" key="1">
    <source>
        <dbReference type="SAM" id="SignalP"/>
    </source>
</evidence>
<evidence type="ECO:0000313" key="3">
    <source>
        <dbReference type="Proteomes" id="UP001175271"/>
    </source>
</evidence>
<proteinExistence type="predicted"/>
<organism evidence="2 3">
    <name type="scientific">Steinernema hermaphroditum</name>
    <dbReference type="NCBI Taxonomy" id="289476"/>
    <lineage>
        <taxon>Eukaryota</taxon>
        <taxon>Metazoa</taxon>
        <taxon>Ecdysozoa</taxon>
        <taxon>Nematoda</taxon>
        <taxon>Chromadorea</taxon>
        <taxon>Rhabditida</taxon>
        <taxon>Tylenchina</taxon>
        <taxon>Panagrolaimomorpha</taxon>
        <taxon>Strongyloidoidea</taxon>
        <taxon>Steinernematidae</taxon>
        <taxon>Steinernema</taxon>
    </lineage>
</organism>
<keyword evidence="3" id="KW-1185">Reference proteome</keyword>
<accession>A0AA39LW61</accession>
<comment type="caution">
    <text evidence="2">The sequence shown here is derived from an EMBL/GenBank/DDBJ whole genome shotgun (WGS) entry which is preliminary data.</text>
</comment>
<protein>
    <submittedName>
        <fullName evidence="2">Uncharacterized protein</fullName>
    </submittedName>
</protein>
<dbReference type="EMBL" id="JAUCMV010000003">
    <property type="protein sequence ID" value="KAK0411530.1"/>
    <property type="molecule type" value="Genomic_DNA"/>
</dbReference>
<feature type="signal peptide" evidence="1">
    <location>
        <begin position="1"/>
        <end position="19"/>
    </location>
</feature>